<protein>
    <submittedName>
        <fullName evidence="2">Uncharacterized protein</fullName>
    </submittedName>
</protein>
<feature type="region of interest" description="Disordered" evidence="1">
    <location>
        <begin position="227"/>
        <end position="247"/>
    </location>
</feature>
<feature type="compositionally biased region" description="Low complexity" evidence="1">
    <location>
        <begin position="316"/>
        <end position="328"/>
    </location>
</feature>
<evidence type="ECO:0000313" key="3">
    <source>
        <dbReference type="Proteomes" id="UP000324629"/>
    </source>
</evidence>
<keyword evidence="3" id="KW-1185">Reference proteome</keyword>
<proteinExistence type="predicted"/>
<evidence type="ECO:0000313" key="2">
    <source>
        <dbReference type="EMBL" id="KAA3682460.1"/>
    </source>
</evidence>
<name>A0A5J4P500_9TREM</name>
<dbReference type="AlphaFoldDB" id="A0A5J4P500"/>
<accession>A0A5J4P500</accession>
<feature type="region of interest" description="Disordered" evidence="1">
    <location>
        <begin position="296"/>
        <end position="328"/>
    </location>
</feature>
<reference evidence="2 3" key="1">
    <citation type="journal article" date="2019" name="Gigascience">
        <title>Whole-genome sequence of the oriental lung fluke Paragonimus westermani.</title>
        <authorList>
            <person name="Oey H."/>
            <person name="Zakrzewski M."/>
            <person name="Narain K."/>
            <person name="Devi K.R."/>
            <person name="Agatsuma T."/>
            <person name="Nawaratna S."/>
            <person name="Gobert G.N."/>
            <person name="Jones M.K."/>
            <person name="Ragan M.A."/>
            <person name="McManus D.P."/>
            <person name="Krause L."/>
        </authorList>
    </citation>
    <scope>NUCLEOTIDE SEQUENCE [LARGE SCALE GENOMIC DNA]</scope>
    <source>
        <strain evidence="2 3">IND2009</strain>
    </source>
</reference>
<gene>
    <name evidence="2" type="ORF">DEA37_0012374</name>
</gene>
<dbReference type="EMBL" id="QNGE01000011">
    <property type="protein sequence ID" value="KAA3682460.1"/>
    <property type="molecule type" value="Genomic_DNA"/>
</dbReference>
<dbReference type="Proteomes" id="UP000324629">
    <property type="component" value="Unassembled WGS sequence"/>
</dbReference>
<organism evidence="2 3">
    <name type="scientific">Paragonimus westermani</name>
    <dbReference type="NCBI Taxonomy" id="34504"/>
    <lineage>
        <taxon>Eukaryota</taxon>
        <taxon>Metazoa</taxon>
        <taxon>Spiralia</taxon>
        <taxon>Lophotrochozoa</taxon>
        <taxon>Platyhelminthes</taxon>
        <taxon>Trematoda</taxon>
        <taxon>Digenea</taxon>
        <taxon>Plagiorchiida</taxon>
        <taxon>Troglotremata</taxon>
        <taxon>Troglotrematidae</taxon>
        <taxon>Paragonimus</taxon>
    </lineage>
</organism>
<comment type="caution">
    <text evidence="2">The sequence shown here is derived from an EMBL/GenBank/DDBJ whole genome shotgun (WGS) entry which is preliminary data.</text>
</comment>
<sequence>METLTPTQRLHQIHSNMPFGHTTYVPEEENRNLCANFPEADILQPFKELANSEKPRQKSFQFTEKLACKKTQCVEYCTDLSSKSLSHPDYRKLSWKYLQGEYEDSLDVSRRTKFVKTTGTNSVYTGGKQTSLPSEMVTSKLESRYRMGNAIPFCLSPQAAYLIHHSSITGQRKRVEQELGTCVIYLNDRSHLKGLEQHLQARWERRSDDVHHNRLLVELQKTRETSSGELSHLWGLPPRSRSKLDHRKEANKLRVLRKSILTDKTYDYSSDFVSPEPTRSTASGRADQHEMLDSLPSMIDGTMEPSKTKHFQSKRSSITPTESEPTTLNNVSGLLSSRLSISSLYNNAVQLMKSREPLSKLTLKYGNLSWEREWEPAEQAYQRC</sequence>
<evidence type="ECO:0000256" key="1">
    <source>
        <dbReference type="SAM" id="MobiDB-lite"/>
    </source>
</evidence>